<dbReference type="Proteomes" id="UP000254465">
    <property type="component" value="Unassembled WGS sequence"/>
</dbReference>
<evidence type="ECO:0000313" key="6">
    <source>
        <dbReference type="EMBL" id="STO71881.1"/>
    </source>
</evidence>
<dbReference type="Pfam" id="PF00939">
    <property type="entry name" value="Na_sulph_symp"/>
    <property type="match status" value="1"/>
</dbReference>
<feature type="transmembrane region" description="Helical" evidence="5">
    <location>
        <begin position="12"/>
        <end position="31"/>
    </location>
</feature>
<keyword evidence="4 5" id="KW-0472">Membrane</keyword>
<keyword evidence="3 5" id="KW-1133">Transmembrane helix</keyword>
<name>A0A377I9M9_AVIPA</name>
<evidence type="ECO:0000313" key="7">
    <source>
        <dbReference type="Proteomes" id="UP000254465"/>
    </source>
</evidence>
<feature type="transmembrane region" description="Helical" evidence="5">
    <location>
        <begin position="136"/>
        <end position="159"/>
    </location>
</feature>
<evidence type="ECO:0000256" key="2">
    <source>
        <dbReference type="ARBA" id="ARBA00022692"/>
    </source>
</evidence>
<reference evidence="6 7" key="1">
    <citation type="submission" date="2018-06" db="EMBL/GenBank/DDBJ databases">
        <authorList>
            <consortium name="Pathogen Informatics"/>
            <person name="Doyle S."/>
        </authorList>
    </citation>
    <scope>NUCLEOTIDE SEQUENCE [LARGE SCALE GENOMIC DNA]</scope>
    <source>
        <strain evidence="6 7">NCTC11296</strain>
    </source>
</reference>
<evidence type="ECO:0000256" key="1">
    <source>
        <dbReference type="ARBA" id="ARBA00004141"/>
    </source>
</evidence>
<proteinExistence type="predicted"/>
<dbReference type="PANTHER" id="PTHR10283">
    <property type="entry name" value="SOLUTE CARRIER FAMILY 13 MEMBER"/>
    <property type="match status" value="1"/>
</dbReference>
<dbReference type="InterPro" id="IPR001898">
    <property type="entry name" value="SLC13A/DASS"/>
</dbReference>
<evidence type="ECO:0000256" key="5">
    <source>
        <dbReference type="SAM" id="Phobius"/>
    </source>
</evidence>
<feature type="transmembrane region" description="Helical" evidence="5">
    <location>
        <begin position="43"/>
        <end position="65"/>
    </location>
</feature>
<protein>
    <submittedName>
        <fullName evidence="6">Di- and tricarboxylate transporter</fullName>
    </submittedName>
</protein>
<dbReference type="EMBL" id="UGHK01000002">
    <property type="protein sequence ID" value="STO71881.1"/>
    <property type="molecule type" value="Genomic_DNA"/>
</dbReference>
<accession>A0A377I9M9</accession>
<dbReference type="GO" id="GO:0005886">
    <property type="term" value="C:plasma membrane"/>
    <property type="evidence" value="ECO:0007669"/>
    <property type="project" value="TreeGrafter"/>
</dbReference>
<dbReference type="AlphaFoldDB" id="A0A377I9M9"/>
<feature type="transmembrane region" description="Helical" evidence="5">
    <location>
        <begin position="72"/>
        <end position="91"/>
    </location>
</feature>
<evidence type="ECO:0000256" key="4">
    <source>
        <dbReference type="ARBA" id="ARBA00023136"/>
    </source>
</evidence>
<evidence type="ECO:0000256" key="3">
    <source>
        <dbReference type="ARBA" id="ARBA00022989"/>
    </source>
</evidence>
<comment type="subcellular location">
    <subcellularLocation>
        <location evidence="1">Membrane</location>
        <topology evidence="1">Multi-pass membrane protein</topology>
    </subcellularLocation>
</comment>
<dbReference type="PANTHER" id="PTHR10283:SF92">
    <property type="entry name" value="LOW-AFFINITY PHOSPHATE TRANSPORTER PHO91"/>
    <property type="match status" value="1"/>
</dbReference>
<gene>
    <name evidence="6" type="primary">sdcS_3</name>
    <name evidence="6" type="ORF">NCTC11296_01796</name>
</gene>
<dbReference type="GO" id="GO:0005315">
    <property type="term" value="F:phosphate transmembrane transporter activity"/>
    <property type="evidence" value="ECO:0007669"/>
    <property type="project" value="TreeGrafter"/>
</dbReference>
<keyword evidence="2 5" id="KW-0812">Transmembrane</keyword>
<sequence length="162" mass="17106">MTGVLEAKDVRRLPWDTLMLVAGGLALGLAIEEQQIATHFVEKISHIQVSFVLLLILFGFITVLLSNFMSNTAATTILIPMGVSLLAMVGGGNVNPTILPLVIGLSASCALFLPVSTPPNTIAFSTGLIKQSEFRLGGVIIGLLGPALTMVWIMLLSAVHLV</sequence>
<organism evidence="6 7">
    <name type="scientific">Avibacterium paragallinarum</name>
    <name type="common">Haemophilus gallinarum</name>
    <dbReference type="NCBI Taxonomy" id="728"/>
    <lineage>
        <taxon>Bacteria</taxon>
        <taxon>Pseudomonadati</taxon>
        <taxon>Pseudomonadota</taxon>
        <taxon>Gammaproteobacteria</taxon>
        <taxon>Pasteurellales</taxon>
        <taxon>Pasteurellaceae</taxon>
        <taxon>Avibacterium</taxon>
    </lineage>
</organism>
<feature type="transmembrane region" description="Helical" evidence="5">
    <location>
        <begin position="97"/>
        <end position="115"/>
    </location>
</feature>